<comment type="caution">
    <text evidence="8">The sequence shown here is derived from an EMBL/GenBank/DDBJ whole genome shotgun (WGS) entry which is preliminary data.</text>
</comment>
<feature type="transmembrane region" description="Helical" evidence="6">
    <location>
        <begin position="94"/>
        <end position="112"/>
    </location>
</feature>
<dbReference type="Pfam" id="PF00746">
    <property type="entry name" value="Gram_pos_anchor"/>
    <property type="match status" value="1"/>
</dbReference>
<proteinExistence type="predicted"/>
<evidence type="ECO:0000256" key="5">
    <source>
        <dbReference type="SAM" id="MobiDB-lite"/>
    </source>
</evidence>
<evidence type="ECO:0000256" key="2">
    <source>
        <dbReference type="ARBA" id="ARBA00022525"/>
    </source>
</evidence>
<dbReference type="Proteomes" id="UP000249828">
    <property type="component" value="Unassembled WGS sequence"/>
</dbReference>
<evidence type="ECO:0000256" key="3">
    <source>
        <dbReference type="ARBA" id="ARBA00022729"/>
    </source>
</evidence>
<keyword evidence="4" id="KW-0572">Peptidoglycan-anchor</keyword>
<evidence type="ECO:0000259" key="7">
    <source>
        <dbReference type="PROSITE" id="PS50847"/>
    </source>
</evidence>
<dbReference type="InterPro" id="IPR019931">
    <property type="entry name" value="LPXTG_anchor"/>
</dbReference>
<dbReference type="EMBL" id="PIEU01000125">
    <property type="protein sequence ID" value="PZL70061.1"/>
    <property type="molecule type" value="Genomic_DNA"/>
</dbReference>
<evidence type="ECO:0000256" key="1">
    <source>
        <dbReference type="ARBA" id="ARBA00022512"/>
    </source>
</evidence>
<gene>
    <name evidence="8" type="ORF">CI088_16280</name>
</gene>
<evidence type="ECO:0000313" key="9">
    <source>
        <dbReference type="Proteomes" id="UP000249828"/>
    </source>
</evidence>
<accession>A0A2W3YR72</accession>
<keyword evidence="6" id="KW-1133">Transmembrane helix</keyword>
<evidence type="ECO:0000256" key="4">
    <source>
        <dbReference type="ARBA" id="ARBA00023088"/>
    </source>
</evidence>
<dbReference type="AlphaFoldDB" id="A0A2W3YR72"/>
<keyword evidence="6" id="KW-0812">Transmembrane</keyword>
<feature type="domain" description="Gram-positive cocci surface proteins LPxTG" evidence="7">
    <location>
        <begin position="85"/>
        <end position="121"/>
    </location>
</feature>
<keyword evidence="1" id="KW-0134">Cell wall</keyword>
<organism evidence="8 9">
    <name type="scientific">Enterococcus plantarum</name>
    <dbReference type="NCBI Taxonomy" id="1077675"/>
    <lineage>
        <taxon>Bacteria</taxon>
        <taxon>Bacillati</taxon>
        <taxon>Bacillota</taxon>
        <taxon>Bacilli</taxon>
        <taxon>Lactobacillales</taxon>
        <taxon>Enterococcaceae</taxon>
        <taxon>Enterococcus</taxon>
    </lineage>
</organism>
<dbReference type="PROSITE" id="PS50847">
    <property type="entry name" value="GRAM_POS_ANCHORING"/>
    <property type="match status" value="1"/>
</dbReference>
<keyword evidence="3" id="KW-0732">Signal</keyword>
<reference evidence="8 9" key="1">
    <citation type="submission" date="2017-11" db="EMBL/GenBank/DDBJ databases">
        <title>Draft genome sequence of Enterococcus plantarum TRW2 strain isolated from lettuce.</title>
        <authorList>
            <person name="Kim E.B."/>
            <person name="Marco M.L."/>
            <person name="Williams T.R."/>
            <person name="You I.H."/>
        </authorList>
    </citation>
    <scope>NUCLEOTIDE SEQUENCE [LARGE SCALE GENOMIC DNA]</scope>
    <source>
        <strain evidence="8 9">TRW2</strain>
    </source>
</reference>
<keyword evidence="2" id="KW-0964">Secreted</keyword>
<evidence type="ECO:0000256" key="6">
    <source>
        <dbReference type="SAM" id="Phobius"/>
    </source>
</evidence>
<sequence length="121" mass="13356">MESDGRTTIKGEREMNYSRIILFGCSLLLWVGTIVSGPIVQAKEGTGGQVSTTGKISFYEEVTEPSSSAPVESSKAKPTKPIGNFPSTGEQIRTYSLILGGMILLFLLLLFLRKRRKEERE</sequence>
<protein>
    <recommendedName>
        <fullName evidence="7">Gram-positive cocci surface proteins LPxTG domain-containing protein</fullName>
    </recommendedName>
</protein>
<name>A0A2W3YR72_9ENTE</name>
<feature type="transmembrane region" description="Helical" evidence="6">
    <location>
        <begin position="20"/>
        <end position="40"/>
    </location>
</feature>
<keyword evidence="6" id="KW-0472">Membrane</keyword>
<evidence type="ECO:0000313" key="8">
    <source>
        <dbReference type="EMBL" id="PZL70061.1"/>
    </source>
</evidence>
<keyword evidence="9" id="KW-1185">Reference proteome</keyword>
<feature type="region of interest" description="Disordered" evidence="5">
    <location>
        <begin position="64"/>
        <end position="85"/>
    </location>
</feature>
<dbReference type="NCBIfam" id="TIGR01167">
    <property type="entry name" value="LPXTG_anchor"/>
    <property type="match status" value="1"/>
</dbReference>